<comment type="caution">
    <text evidence="2">The sequence shown here is derived from an EMBL/GenBank/DDBJ whole genome shotgun (WGS) entry which is preliminary data.</text>
</comment>
<evidence type="ECO:0000313" key="2">
    <source>
        <dbReference type="EMBL" id="HDD31276.1"/>
    </source>
</evidence>
<accession>A0A7C0TYV3</accession>
<dbReference type="Gene3D" id="1.20.58.100">
    <property type="entry name" value="Fumarate reductase/succinate dehydrogenase flavoprotein-like, C-terminal domain"/>
    <property type="match status" value="1"/>
</dbReference>
<dbReference type="AlphaFoldDB" id="A0A7C0TYV3"/>
<dbReference type="EMBL" id="DQYG01000063">
    <property type="protein sequence ID" value="HDD31276.1"/>
    <property type="molecule type" value="Genomic_DNA"/>
</dbReference>
<dbReference type="SUPFAM" id="SSF46977">
    <property type="entry name" value="Succinate dehydrogenase/fumarate reductase flavoprotein C-terminal domain"/>
    <property type="match status" value="1"/>
</dbReference>
<dbReference type="InterPro" id="IPR037099">
    <property type="entry name" value="Fum_R/Succ_DH_flav-like_C_sf"/>
</dbReference>
<gene>
    <name evidence="2" type="ORF">ENF72_01450</name>
</gene>
<dbReference type="Proteomes" id="UP000886210">
    <property type="component" value="Unassembled WGS sequence"/>
</dbReference>
<proteinExistence type="predicted"/>
<dbReference type="Pfam" id="PF02910">
    <property type="entry name" value="Succ_DH_flav_C"/>
    <property type="match status" value="1"/>
</dbReference>
<evidence type="ECO:0000259" key="1">
    <source>
        <dbReference type="Pfam" id="PF02910"/>
    </source>
</evidence>
<sequence>ARKESRGVHYREDYPIIRKEFERHSIFNGRCML</sequence>
<organism evidence="2">
    <name type="scientific">Thermococcus litoralis</name>
    <dbReference type="NCBI Taxonomy" id="2265"/>
    <lineage>
        <taxon>Archaea</taxon>
        <taxon>Methanobacteriati</taxon>
        <taxon>Methanobacteriota</taxon>
        <taxon>Thermococci</taxon>
        <taxon>Thermococcales</taxon>
        <taxon>Thermococcaceae</taxon>
        <taxon>Thermococcus</taxon>
    </lineage>
</organism>
<feature type="domain" description="Fumarate reductase/succinate dehydrogenase flavoprotein-like C-terminal" evidence="1">
    <location>
        <begin position="1"/>
        <end position="26"/>
    </location>
</feature>
<feature type="non-terminal residue" evidence="2">
    <location>
        <position position="1"/>
    </location>
</feature>
<dbReference type="InterPro" id="IPR015939">
    <property type="entry name" value="Fum_Rdtase/Succ_DH_flav-like_C"/>
</dbReference>
<dbReference type="GO" id="GO:0016491">
    <property type="term" value="F:oxidoreductase activity"/>
    <property type="evidence" value="ECO:0007669"/>
    <property type="project" value="InterPro"/>
</dbReference>
<name>A0A7C0TYV3_THELI</name>
<reference evidence="2" key="1">
    <citation type="journal article" date="2020" name="mSystems">
        <title>Genome- and Community-Level Interaction Insights into Carbon Utilization and Element Cycling Functions of Hydrothermarchaeota in Hydrothermal Sediment.</title>
        <authorList>
            <person name="Zhou Z."/>
            <person name="Liu Y."/>
            <person name="Xu W."/>
            <person name="Pan J."/>
            <person name="Luo Z.H."/>
            <person name="Li M."/>
        </authorList>
    </citation>
    <scope>NUCLEOTIDE SEQUENCE [LARGE SCALE GENOMIC DNA]</scope>
    <source>
        <strain evidence="2">HyVt-151</strain>
    </source>
</reference>
<protein>
    <recommendedName>
        <fullName evidence="1">Fumarate reductase/succinate dehydrogenase flavoprotein-like C-terminal domain-containing protein</fullName>
    </recommendedName>
</protein>